<evidence type="ECO:0000256" key="5">
    <source>
        <dbReference type="ARBA" id="ARBA00023004"/>
    </source>
</evidence>
<keyword evidence="4" id="KW-0560">Oxidoreductase</keyword>
<evidence type="ECO:0000256" key="3">
    <source>
        <dbReference type="ARBA" id="ARBA00022723"/>
    </source>
</evidence>
<feature type="region of interest" description="Disordered" evidence="6">
    <location>
        <begin position="422"/>
        <end position="441"/>
    </location>
</feature>
<dbReference type="RefSeq" id="WP_379784760.1">
    <property type="nucleotide sequence ID" value="NZ_JBHSMU010000015.1"/>
</dbReference>
<name>A0ABW0L8L6_9BURK</name>
<dbReference type="SUPFAM" id="SSF48264">
    <property type="entry name" value="Cytochrome P450"/>
    <property type="match status" value="1"/>
</dbReference>
<sequence length="441" mass="48617">MTLPHPPALSVHQAIPQAPGFDNTVALLSEGYLFIGNRCDALGSDIFSTRLMLQRVVCVRGEAAARMFYQPGRFTRRRAIPPNALGLLQGKGSAQQLDGDMHQVRKAMMMSLQTPDSRARLVALAQAEWRARFERWPRLRRVVLIQEAQAVLCRAACAWAGVPLASVEEEVLRTAEFSAMIEGAGAVGPRNWMGKSLRRHTEAWARDHIQAVRMGRPVDINSPLAAIAFHLDADGEVLSTDDAATELINVLRPVVAVARYIVFGALALHSYPEWRARLASGNDADMDMFVQEVRRYFPFFPAVGGRALASFEWNGLVFDKGDWVLLDTYGTNRHPPTWSDGEVFRPERFKDWQDSGFGLIPQGGGDYAQGHRCPGEILTGELTKSALRLLASEIDYDVPQQDLAISLAHMPAMPASGFVMEGMRQGGPDSGSSLQQRPVKA</sequence>
<accession>A0ABW0L8L6</accession>
<evidence type="ECO:0000313" key="8">
    <source>
        <dbReference type="Proteomes" id="UP001596050"/>
    </source>
</evidence>
<dbReference type="CDD" id="cd11067">
    <property type="entry name" value="CYP152"/>
    <property type="match status" value="1"/>
</dbReference>
<reference evidence="8" key="1">
    <citation type="journal article" date="2019" name="Int. J. Syst. Evol. Microbiol.">
        <title>The Global Catalogue of Microorganisms (GCM) 10K type strain sequencing project: providing services to taxonomists for standard genome sequencing and annotation.</title>
        <authorList>
            <consortium name="The Broad Institute Genomics Platform"/>
            <consortium name="The Broad Institute Genome Sequencing Center for Infectious Disease"/>
            <person name="Wu L."/>
            <person name="Ma J."/>
        </authorList>
    </citation>
    <scope>NUCLEOTIDE SEQUENCE [LARGE SCALE GENOMIC DNA]</scope>
    <source>
        <strain evidence="8">KACC 12649</strain>
    </source>
</reference>
<evidence type="ECO:0000256" key="2">
    <source>
        <dbReference type="ARBA" id="ARBA00022617"/>
    </source>
</evidence>
<evidence type="ECO:0000313" key="7">
    <source>
        <dbReference type="EMBL" id="MFC5461322.1"/>
    </source>
</evidence>
<evidence type="ECO:0000256" key="6">
    <source>
        <dbReference type="SAM" id="MobiDB-lite"/>
    </source>
</evidence>
<dbReference type="PANTHER" id="PTHR24302">
    <property type="entry name" value="CYTOCHROME P450 FAMILY 3"/>
    <property type="match status" value="1"/>
</dbReference>
<comment type="caution">
    <text evidence="7">The sequence shown here is derived from an EMBL/GenBank/DDBJ whole genome shotgun (WGS) entry which is preliminary data.</text>
</comment>
<dbReference type="InterPro" id="IPR036396">
    <property type="entry name" value="Cyt_P450_sf"/>
</dbReference>
<keyword evidence="3" id="KW-0479">Metal-binding</keyword>
<feature type="compositionally biased region" description="Polar residues" evidence="6">
    <location>
        <begin position="430"/>
        <end position="441"/>
    </location>
</feature>
<dbReference type="Proteomes" id="UP001596050">
    <property type="component" value="Unassembled WGS sequence"/>
</dbReference>
<dbReference type="Pfam" id="PF00067">
    <property type="entry name" value="p450"/>
    <property type="match status" value="1"/>
</dbReference>
<keyword evidence="8" id="KW-1185">Reference proteome</keyword>
<dbReference type="EMBL" id="JBHSMU010000015">
    <property type="protein sequence ID" value="MFC5461322.1"/>
    <property type="molecule type" value="Genomic_DNA"/>
</dbReference>
<protein>
    <submittedName>
        <fullName evidence="7">Cytochrome P450</fullName>
    </submittedName>
</protein>
<evidence type="ECO:0000256" key="1">
    <source>
        <dbReference type="ARBA" id="ARBA00010617"/>
    </source>
</evidence>
<dbReference type="InterPro" id="IPR050705">
    <property type="entry name" value="Cytochrome_P450_3A"/>
</dbReference>
<dbReference type="InterPro" id="IPR001128">
    <property type="entry name" value="Cyt_P450"/>
</dbReference>
<dbReference type="PANTHER" id="PTHR24302:SF15">
    <property type="entry name" value="FATTY-ACID PEROXYGENASE"/>
    <property type="match status" value="1"/>
</dbReference>
<organism evidence="7 8">
    <name type="scientific">Massilia niabensis</name>
    <dbReference type="NCBI Taxonomy" id="544910"/>
    <lineage>
        <taxon>Bacteria</taxon>
        <taxon>Pseudomonadati</taxon>
        <taxon>Pseudomonadota</taxon>
        <taxon>Betaproteobacteria</taxon>
        <taxon>Burkholderiales</taxon>
        <taxon>Oxalobacteraceae</taxon>
        <taxon>Telluria group</taxon>
        <taxon>Massilia</taxon>
    </lineage>
</organism>
<gene>
    <name evidence="7" type="ORF">ACFPN5_16045</name>
</gene>
<keyword evidence="2" id="KW-0349">Heme</keyword>
<keyword evidence="5" id="KW-0408">Iron</keyword>
<evidence type="ECO:0000256" key="4">
    <source>
        <dbReference type="ARBA" id="ARBA00023002"/>
    </source>
</evidence>
<proteinExistence type="inferred from homology"/>
<comment type="similarity">
    <text evidence="1">Belongs to the cytochrome P450 family.</text>
</comment>
<dbReference type="Gene3D" id="1.10.630.10">
    <property type="entry name" value="Cytochrome P450"/>
    <property type="match status" value="1"/>
</dbReference>